<evidence type="ECO:0000256" key="1">
    <source>
        <dbReference type="ARBA" id="ARBA00022729"/>
    </source>
</evidence>
<dbReference type="OrthoDB" id="5348860at2"/>
<sequence length="257" mass="28221">MPSTTVVNVVPWFLVASLVLGGCATSSDERSSTPEVGVRDLTPQNPEAREEPTVTEQAPLLPSAFFPGDAEEFVAWNCSPAQDLVSAFPTDEMRLWSGQGFQRLEPAVVASGARYAKDDLSFWNKGDEAVVESDNGRLDCEAAMSRDVLTRAERPGVMFHGRGNEPGWTVRLAHDVPELTLVLDYGERELTLPYRIESLDNEAGRVELSSGRSDEPFELSLQARACRDDMSGQPFPVRVILEMDDRTYRGCGQGIAP</sequence>
<reference evidence="7 8" key="1">
    <citation type="submission" date="2016-10" db="EMBL/GenBank/DDBJ databases">
        <authorList>
            <person name="de Groot N.N."/>
        </authorList>
    </citation>
    <scope>NUCLEOTIDE SEQUENCE [LARGE SCALE GENOMIC DNA]</scope>
    <source>
        <strain evidence="7 8">DSM 19219</strain>
    </source>
</reference>
<dbReference type="EMBL" id="FNNI01000004">
    <property type="protein sequence ID" value="SDX16632.1"/>
    <property type="molecule type" value="Genomic_DNA"/>
</dbReference>
<dbReference type="STRING" id="574349.SAMN05443545_104144"/>
<dbReference type="Gene3D" id="2.40.128.200">
    <property type="match status" value="1"/>
</dbReference>
<dbReference type="SUPFAM" id="SSF141488">
    <property type="entry name" value="YdhA-like"/>
    <property type="match status" value="1"/>
</dbReference>
<dbReference type="AlphaFoldDB" id="A0A1H2ZGL1"/>
<keyword evidence="2" id="KW-0472">Membrane</keyword>
<keyword evidence="1" id="KW-0732">Signal</keyword>
<evidence type="ECO:0000256" key="3">
    <source>
        <dbReference type="ARBA" id="ARBA00023139"/>
    </source>
</evidence>
<evidence type="ECO:0000256" key="4">
    <source>
        <dbReference type="ARBA" id="ARBA00023288"/>
    </source>
</evidence>
<feature type="region of interest" description="Disordered" evidence="5">
    <location>
        <begin position="26"/>
        <end position="56"/>
    </location>
</feature>
<dbReference type="Pfam" id="PF09864">
    <property type="entry name" value="MliC"/>
    <property type="match status" value="1"/>
</dbReference>
<dbReference type="RefSeq" id="WP_092569163.1">
    <property type="nucleotide sequence ID" value="NZ_BMXH01000001.1"/>
</dbReference>
<dbReference type="InterPro" id="IPR018660">
    <property type="entry name" value="MliC"/>
</dbReference>
<evidence type="ECO:0000256" key="2">
    <source>
        <dbReference type="ARBA" id="ARBA00023136"/>
    </source>
</evidence>
<accession>A0A1H2ZGL1</accession>
<protein>
    <submittedName>
        <fullName evidence="7">Membrane-bound lysozyme-inhibitor of c-type lysozyme</fullName>
    </submittedName>
</protein>
<dbReference type="InterPro" id="IPR036328">
    <property type="entry name" value="MliC_sf"/>
</dbReference>
<evidence type="ECO:0000256" key="5">
    <source>
        <dbReference type="SAM" id="MobiDB-lite"/>
    </source>
</evidence>
<evidence type="ECO:0000313" key="7">
    <source>
        <dbReference type="EMBL" id="SDX16632.1"/>
    </source>
</evidence>
<feature type="domain" description="C-type lysozyme inhibitor" evidence="6">
    <location>
        <begin position="101"/>
        <end position="134"/>
    </location>
</feature>
<keyword evidence="3" id="KW-0564">Palmitate</keyword>
<gene>
    <name evidence="7" type="ORF">SAMN05443545_104144</name>
</gene>
<name>A0A1H2ZGL1_9GAMM</name>
<dbReference type="Proteomes" id="UP000198500">
    <property type="component" value="Unassembled WGS sequence"/>
</dbReference>
<evidence type="ECO:0000259" key="6">
    <source>
        <dbReference type="Pfam" id="PF09864"/>
    </source>
</evidence>
<proteinExistence type="predicted"/>
<evidence type="ECO:0000313" key="8">
    <source>
        <dbReference type="Proteomes" id="UP000198500"/>
    </source>
</evidence>
<organism evidence="7 8">
    <name type="scientific">Aidingimonas halophila</name>
    <dbReference type="NCBI Taxonomy" id="574349"/>
    <lineage>
        <taxon>Bacteria</taxon>
        <taxon>Pseudomonadati</taxon>
        <taxon>Pseudomonadota</taxon>
        <taxon>Gammaproteobacteria</taxon>
        <taxon>Oceanospirillales</taxon>
        <taxon>Halomonadaceae</taxon>
        <taxon>Aidingimonas</taxon>
    </lineage>
</organism>
<keyword evidence="8" id="KW-1185">Reference proteome</keyword>
<keyword evidence="4" id="KW-0449">Lipoprotein</keyword>